<proteinExistence type="inferred from homology"/>
<dbReference type="GO" id="GO:0005524">
    <property type="term" value="F:ATP binding"/>
    <property type="evidence" value="ECO:0007669"/>
    <property type="project" value="UniProtKB-KW"/>
</dbReference>
<dbReference type="FunFam" id="2.60.120.200:FF:000086">
    <property type="entry name" value="L-type lectin-domain containing receptor kinase S.4"/>
    <property type="match status" value="1"/>
</dbReference>
<dbReference type="GO" id="GO:0005886">
    <property type="term" value="C:plasma membrane"/>
    <property type="evidence" value="ECO:0000318"/>
    <property type="project" value="GO_Central"/>
</dbReference>
<evidence type="ECO:0000256" key="3">
    <source>
        <dbReference type="ARBA" id="ARBA00008536"/>
    </source>
</evidence>
<protein>
    <recommendedName>
        <fullName evidence="5">non-specific serine/threonine protein kinase</fullName>
        <ecNumber evidence="5">2.7.11.1</ecNumber>
    </recommendedName>
</protein>
<evidence type="ECO:0000256" key="7">
    <source>
        <dbReference type="ARBA" id="ARBA00022527"/>
    </source>
</evidence>
<keyword evidence="18" id="KW-0325">Glycoprotein</keyword>
<keyword evidence="14" id="KW-0067">ATP-binding</keyword>
<evidence type="ECO:0000256" key="9">
    <source>
        <dbReference type="ARBA" id="ARBA00022692"/>
    </source>
</evidence>
<evidence type="ECO:0000256" key="6">
    <source>
        <dbReference type="ARBA" id="ARBA00022475"/>
    </source>
</evidence>
<comment type="subcellular location">
    <subcellularLocation>
        <location evidence="1">Cell membrane</location>
    </subcellularLocation>
    <subcellularLocation>
        <location evidence="2">Membrane</location>
        <topology evidence="2">Single-pass type I membrane protein</topology>
    </subcellularLocation>
</comment>
<dbReference type="SUPFAM" id="SSF49899">
    <property type="entry name" value="Concanavalin A-like lectins/glucanases"/>
    <property type="match status" value="1"/>
</dbReference>
<dbReference type="EC" id="2.7.11.1" evidence="5"/>
<evidence type="ECO:0000256" key="18">
    <source>
        <dbReference type="ARBA" id="ARBA00023180"/>
    </source>
</evidence>
<evidence type="ECO:0000256" key="19">
    <source>
        <dbReference type="ARBA" id="ARBA00047899"/>
    </source>
</evidence>
<dbReference type="Gene3D" id="3.30.200.20">
    <property type="entry name" value="Phosphorylase Kinase, domain 1"/>
    <property type="match status" value="1"/>
</dbReference>
<dbReference type="InterPro" id="IPR000719">
    <property type="entry name" value="Prot_kinase_dom"/>
</dbReference>
<keyword evidence="9" id="KW-0812">Transmembrane</keyword>
<dbReference type="InterPro" id="IPR001220">
    <property type="entry name" value="Legume_lectin_dom"/>
</dbReference>
<evidence type="ECO:0000256" key="1">
    <source>
        <dbReference type="ARBA" id="ARBA00004236"/>
    </source>
</evidence>
<evidence type="ECO:0000256" key="17">
    <source>
        <dbReference type="ARBA" id="ARBA00023170"/>
    </source>
</evidence>
<keyword evidence="16" id="KW-0472">Membrane</keyword>
<dbReference type="GeneID" id="104608263"/>
<evidence type="ECO:0000256" key="10">
    <source>
        <dbReference type="ARBA" id="ARBA00022729"/>
    </source>
</evidence>
<reference evidence="23" key="1">
    <citation type="submission" date="2025-08" db="UniProtKB">
        <authorList>
            <consortium name="RefSeq"/>
        </authorList>
    </citation>
    <scope>IDENTIFICATION</scope>
</reference>
<dbReference type="CDD" id="cd06899">
    <property type="entry name" value="lectin_legume_LecRK_Arcelin_ConA"/>
    <property type="match status" value="1"/>
</dbReference>
<keyword evidence="12" id="KW-0547">Nucleotide-binding</keyword>
<keyword evidence="10" id="KW-0732">Signal</keyword>
<dbReference type="Pfam" id="PF00069">
    <property type="entry name" value="Pkinase"/>
    <property type="match status" value="1"/>
</dbReference>
<evidence type="ECO:0000256" key="13">
    <source>
        <dbReference type="ARBA" id="ARBA00022777"/>
    </source>
</evidence>
<dbReference type="InterPro" id="IPR050528">
    <property type="entry name" value="L-type_Lectin-RKs"/>
</dbReference>
<organism evidence="22 23">
    <name type="scientific">Nelumbo nucifera</name>
    <name type="common">Sacred lotus</name>
    <dbReference type="NCBI Taxonomy" id="4432"/>
    <lineage>
        <taxon>Eukaryota</taxon>
        <taxon>Viridiplantae</taxon>
        <taxon>Streptophyta</taxon>
        <taxon>Embryophyta</taxon>
        <taxon>Tracheophyta</taxon>
        <taxon>Spermatophyta</taxon>
        <taxon>Magnoliopsida</taxon>
        <taxon>Proteales</taxon>
        <taxon>Nelumbonaceae</taxon>
        <taxon>Nelumbo</taxon>
    </lineage>
</organism>
<keyword evidence="17" id="KW-0675">Receptor</keyword>
<evidence type="ECO:0000313" key="23">
    <source>
        <dbReference type="RefSeq" id="XP_010272492.1"/>
    </source>
</evidence>
<dbReference type="GO" id="GO:0004675">
    <property type="term" value="F:transmembrane receptor protein serine/threonine kinase activity"/>
    <property type="evidence" value="ECO:0000318"/>
    <property type="project" value="GO_Central"/>
</dbReference>
<evidence type="ECO:0000256" key="8">
    <source>
        <dbReference type="ARBA" id="ARBA00022679"/>
    </source>
</evidence>
<dbReference type="RefSeq" id="XP_010272492.1">
    <property type="nucleotide sequence ID" value="XM_010274190.1"/>
</dbReference>
<evidence type="ECO:0000259" key="21">
    <source>
        <dbReference type="PROSITE" id="PS50011"/>
    </source>
</evidence>
<evidence type="ECO:0000256" key="12">
    <source>
        <dbReference type="ARBA" id="ARBA00022741"/>
    </source>
</evidence>
<dbReference type="FunCoup" id="A0A1U8B8Z5">
    <property type="interactions" value="282"/>
</dbReference>
<dbReference type="InterPro" id="IPR013320">
    <property type="entry name" value="ConA-like_dom_sf"/>
</dbReference>
<evidence type="ECO:0000256" key="11">
    <source>
        <dbReference type="ARBA" id="ARBA00022734"/>
    </source>
</evidence>
<sequence length="690" mass="77414">MANYNLLHLLLLLLANGLLFRSTTYAVDFVFNGFNSSNLLLYGNATLVSGVLTLTNVSHFHTGRALYTSKIPTRIPNSSIVLPFYTSFIFSIEPNKDQLSGHGFVFIFAPHIGIDGTSSSQNLGLFNQTDNGDPNNHVLGVEFDVFRNQEFSDVDDNHVGIDVNSLTSVTAATAGYWGDKKSSQEETFHELKLKSGVNYQVWIDYSNSLLNVTMVRAGLRRPQRPLISIPLNLSDVLLDEMYVGFTAATGQLVEYHRILSWSFSNSKFSIGDSLVTSNLPSFVHSTDSILQSNKFIAGIIIVTIVLASACCAVTSLLIIKRRRRKMKQRREVEEWELEYWPHRVDYQEIHAATKGFSEENVIGFSGNGKVYKGVLTGGEEVAVKRILNQTGEGMKEFLAELSSLGRLRHRNLVRLRGWCKRENESLILLYDYMENGSLDKRVFDECDESLMLGWEERLRVLKDVAAGVLYLHEGWEARVLHRDIKASNVLLDREMNGRLGDFGLAYIHGRNQVAATTRVVGTVGYMAPELVRSGRASTQTDVFCFGVLILEVVCGRRPIQEGKPPLVDWVEGLVERGELPLALDKRLMAKERHDVEEIERVLRLGLLCASPDPHARPKMRQVVKVLEGRDEAEESDQGQGMEIHLLGNMNSTPELPEFRSLDQRMHYPFRQSLSSSISVTTISGSILEGR</sequence>
<dbReference type="AlphaFoldDB" id="A0A1U8B8Z5"/>
<evidence type="ECO:0000256" key="2">
    <source>
        <dbReference type="ARBA" id="ARBA00004479"/>
    </source>
</evidence>
<keyword evidence="11" id="KW-0430">Lectin</keyword>
<evidence type="ECO:0000256" key="16">
    <source>
        <dbReference type="ARBA" id="ARBA00023136"/>
    </source>
</evidence>
<dbReference type="GO" id="GO:0042742">
    <property type="term" value="P:defense response to bacterium"/>
    <property type="evidence" value="ECO:0000318"/>
    <property type="project" value="GO_Central"/>
</dbReference>
<feature type="domain" description="Protein kinase" evidence="21">
    <location>
        <begin position="356"/>
        <end position="633"/>
    </location>
</feature>
<dbReference type="OrthoDB" id="1906651at2759"/>
<dbReference type="Gene3D" id="2.60.120.200">
    <property type="match status" value="1"/>
</dbReference>
<evidence type="ECO:0000256" key="4">
    <source>
        <dbReference type="ARBA" id="ARBA00010217"/>
    </source>
</evidence>
<comment type="catalytic activity">
    <reaction evidence="20">
        <text>L-seryl-[protein] + ATP = O-phospho-L-seryl-[protein] + ADP + H(+)</text>
        <dbReference type="Rhea" id="RHEA:17989"/>
        <dbReference type="Rhea" id="RHEA-COMP:9863"/>
        <dbReference type="Rhea" id="RHEA-COMP:11604"/>
        <dbReference type="ChEBI" id="CHEBI:15378"/>
        <dbReference type="ChEBI" id="CHEBI:29999"/>
        <dbReference type="ChEBI" id="CHEBI:30616"/>
        <dbReference type="ChEBI" id="CHEBI:83421"/>
        <dbReference type="ChEBI" id="CHEBI:456216"/>
        <dbReference type="EC" id="2.7.11.1"/>
    </reaction>
</comment>
<evidence type="ECO:0000313" key="22">
    <source>
        <dbReference type="Proteomes" id="UP000189703"/>
    </source>
</evidence>
<keyword evidence="22" id="KW-1185">Reference proteome</keyword>
<dbReference type="PROSITE" id="PS00108">
    <property type="entry name" value="PROTEIN_KINASE_ST"/>
    <property type="match status" value="1"/>
</dbReference>
<keyword evidence="7" id="KW-0723">Serine/threonine-protein kinase</keyword>
<evidence type="ECO:0000256" key="5">
    <source>
        <dbReference type="ARBA" id="ARBA00012513"/>
    </source>
</evidence>
<keyword evidence="8" id="KW-0808">Transferase</keyword>
<dbReference type="GO" id="GO:0002229">
    <property type="term" value="P:defense response to oomycetes"/>
    <property type="evidence" value="ECO:0000318"/>
    <property type="project" value="GO_Central"/>
</dbReference>
<dbReference type="InterPro" id="IPR008271">
    <property type="entry name" value="Ser/Thr_kinase_AS"/>
</dbReference>
<dbReference type="SMART" id="SM00220">
    <property type="entry name" value="S_TKc"/>
    <property type="match status" value="1"/>
</dbReference>
<keyword evidence="15" id="KW-1133">Transmembrane helix</keyword>
<dbReference type="CDD" id="cd14066">
    <property type="entry name" value="STKc_IRAK"/>
    <property type="match status" value="1"/>
</dbReference>
<comment type="similarity">
    <text evidence="4">In the C-terminal section; belongs to the protein kinase superfamily. Ser/Thr protein kinase family.</text>
</comment>
<dbReference type="FunFam" id="1.10.510.10:FF:000108">
    <property type="entry name" value="L-type lectin-domain containing receptor kinase S.4"/>
    <property type="match status" value="1"/>
</dbReference>
<evidence type="ECO:0000256" key="14">
    <source>
        <dbReference type="ARBA" id="ARBA00022840"/>
    </source>
</evidence>
<evidence type="ECO:0000256" key="20">
    <source>
        <dbReference type="ARBA" id="ARBA00048679"/>
    </source>
</evidence>
<gene>
    <name evidence="23" type="primary">LOC104608263</name>
</gene>
<accession>A0A1U8B8Z5</accession>
<dbReference type="Proteomes" id="UP000189703">
    <property type="component" value="Unplaced"/>
</dbReference>
<dbReference type="PROSITE" id="PS50011">
    <property type="entry name" value="PROTEIN_KINASE_DOM"/>
    <property type="match status" value="1"/>
</dbReference>
<dbReference type="SUPFAM" id="SSF56112">
    <property type="entry name" value="Protein kinase-like (PK-like)"/>
    <property type="match status" value="1"/>
</dbReference>
<dbReference type="Gene3D" id="1.10.510.10">
    <property type="entry name" value="Transferase(Phosphotransferase) domain 1"/>
    <property type="match status" value="1"/>
</dbReference>
<keyword evidence="6" id="KW-1003">Cell membrane</keyword>
<dbReference type="Pfam" id="PF00139">
    <property type="entry name" value="Lectin_legB"/>
    <property type="match status" value="1"/>
</dbReference>
<dbReference type="FunFam" id="3.30.200.20:FF:000621">
    <property type="entry name" value="Putative L-type lectin-domain containing receptor kinase VII.2"/>
    <property type="match status" value="1"/>
</dbReference>
<comment type="similarity">
    <text evidence="3">In the N-terminal section; belongs to the leguminous lectin family.</text>
</comment>
<name>A0A1U8B8Z5_NELNU</name>
<keyword evidence="13" id="KW-0418">Kinase</keyword>
<dbReference type="KEGG" id="nnu:104608263"/>
<dbReference type="GO" id="GO:0030246">
    <property type="term" value="F:carbohydrate binding"/>
    <property type="evidence" value="ECO:0007669"/>
    <property type="project" value="UniProtKB-KW"/>
</dbReference>
<dbReference type="PANTHER" id="PTHR27007">
    <property type="match status" value="1"/>
</dbReference>
<dbReference type="InterPro" id="IPR011009">
    <property type="entry name" value="Kinase-like_dom_sf"/>
</dbReference>
<evidence type="ECO:0000256" key="15">
    <source>
        <dbReference type="ARBA" id="ARBA00022989"/>
    </source>
</evidence>
<dbReference type="OMA" id="WCKRENE"/>
<comment type="catalytic activity">
    <reaction evidence="19">
        <text>L-threonyl-[protein] + ATP = O-phospho-L-threonyl-[protein] + ADP + H(+)</text>
        <dbReference type="Rhea" id="RHEA:46608"/>
        <dbReference type="Rhea" id="RHEA-COMP:11060"/>
        <dbReference type="Rhea" id="RHEA-COMP:11605"/>
        <dbReference type="ChEBI" id="CHEBI:15378"/>
        <dbReference type="ChEBI" id="CHEBI:30013"/>
        <dbReference type="ChEBI" id="CHEBI:30616"/>
        <dbReference type="ChEBI" id="CHEBI:61977"/>
        <dbReference type="ChEBI" id="CHEBI:456216"/>
        <dbReference type="EC" id="2.7.11.1"/>
    </reaction>
</comment>
<dbReference type="eggNOG" id="ENOG502QRZ3">
    <property type="taxonomic scope" value="Eukaryota"/>
</dbReference>